<protein>
    <submittedName>
        <fullName evidence="1">CACTA en-spm transposon protein</fullName>
    </submittedName>
</protein>
<gene>
    <name evidence="1" type="ORF">E5676_scaffold648G00450</name>
</gene>
<organism evidence="1 2">
    <name type="scientific">Cucumis melo var. makuwa</name>
    <name type="common">Oriental melon</name>
    <dbReference type="NCBI Taxonomy" id="1194695"/>
    <lineage>
        <taxon>Eukaryota</taxon>
        <taxon>Viridiplantae</taxon>
        <taxon>Streptophyta</taxon>
        <taxon>Embryophyta</taxon>
        <taxon>Tracheophyta</taxon>
        <taxon>Spermatophyta</taxon>
        <taxon>Magnoliopsida</taxon>
        <taxon>eudicotyledons</taxon>
        <taxon>Gunneridae</taxon>
        <taxon>Pentapetalae</taxon>
        <taxon>rosids</taxon>
        <taxon>fabids</taxon>
        <taxon>Cucurbitales</taxon>
        <taxon>Cucurbitaceae</taxon>
        <taxon>Benincaseae</taxon>
        <taxon>Cucumis</taxon>
    </lineage>
</organism>
<evidence type="ECO:0000313" key="1">
    <source>
        <dbReference type="EMBL" id="TYK08271.1"/>
    </source>
</evidence>
<proteinExistence type="predicted"/>
<dbReference type="EMBL" id="SSTD01012901">
    <property type="protein sequence ID" value="TYK08271.1"/>
    <property type="molecule type" value="Genomic_DNA"/>
</dbReference>
<reference evidence="1 2" key="1">
    <citation type="submission" date="2019-08" db="EMBL/GenBank/DDBJ databases">
        <title>Draft genome sequences of two oriental melons (Cucumis melo L. var makuwa).</title>
        <authorList>
            <person name="Kwon S.-Y."/>
        </authorList>
    </citation>
    <scope>NUCLEOTIDE SEQUENCE [LARGE SCALE GENOMIC DNA]</scope>
    <source>
        <strain evidence="2">cv. Chang Bougi</strain>
        <tissue evidence="1">Leaf</tissue>
    </source>
</reference>
<name>A0A5D3C8V9_CUCMM</name>
<comment type="caution">
    <text evidence="1">The sequence shown here is derived from an EMBL/GenBank/DDBJ whole genome shotgun (WGS) entry which is preliminary data.</text>
</comment>
<sequence>MFLKFGDDLDNLAGGSSSVGNNSGSSTQPLTILTSRRRVQSRLLKLERYVAVNWCIPMTIAPEAEMSISSHIVFFSQAIGIFVLDFNDQAMNRFVEHQMFSDCHRHFKKYSDPEEASLLQKDF</sequence>
<dbReference type="Proteomes" id="UP000321947">
    <property type="component" value="Unassembled WGS sequence"/>
</dbReference>
<evidence type="ECO:0000313" key="2">
    <source>
        <dbReference type="Proteomes" id="UP000321947"/>
    </source>
</evidence>
<dbReference type="AlphaFoldDB" id="A0A5D3C8V9"/>
<accession>A0A5D3C8V9</accession>